<name>A0A271KFM8_9HYPH</name>
<keyword evidence="2" id="KW-1185">Reference proteome</keyword>
<dbReference type="Proteomes" id="UP000215931">
    <property type="component" value="Unassembled WGS sequence"/>
</dbReference>
<gene>
    <name evidence="1" type="ORF">CIT31_10295</name>
</gene>
<reference evidence="1 2" key="1">
    <citation type="submission" date="2017-08" db="EMBL/GenBank/DDBJ databases">
        <title>Mesorhizobium wenxinae sp. nov., a novel rhizobial species isolated from root nodules of chickpea (Cicer arietinum L.).</title>
        <authorList>
            <person name="Zhang J."/>
        </authorList>
    </citation>
    <scope>NUCLEOTIDE SEQUENCE [LARGE SCALE GENOMIC DNA]</scope>
    <source>
        <strain evidence="2">WYCCWR 10019</strain>
    </source>
</reference>
<dbReference type="EMBL" id="NPKH01000020">
    <property type="protein sequence ID" value="PAP94563.1"/>
    <property type="molecule type" value="Genomic_DNA"/>
</dbReference>
<evidence type="ECO:0000313" key="1">
    <source>
        <dbReference type="EMBL" id="PAP94563.1"/>
    </source>
</evidence>
<evidence type="ECO:0000313" key="2">
    <source>
        <dbReference type="Proteomes" id="UP000215931"/>
    </source>
</evidence>
<sequence>MPCEMQTEAVETPILQMWKSLVAAIAFLAVGGSAFGASATNKDAETRTLVVTEGGGKTELALAAGETAEFCPTGCFVTMPNGDLEALTGSETIEISGGVARIK</sequence>
<dbReference type="AlphaFoldDB" id="A0A271KFM8"/>
<protein>
    <submittedName>
        <fullName evidence="1">Uncharacterized protein</fullName>
    </submittedName>
</protein>
<comment type="caution">
    <text evidence="1">The sequence shown here is derived from an EMBL/GenBank/DDBJ whole genome shotgun (WGS) entry which is preliminary data.</text>
</comment>
<organism evidence="1 2">
    <name type="scientific">Mesorhizobium wenxiniae</name>
    <dbReference type="NCBI Taxonomy" id="2014805"/>
    <lineage>
        <taxon>Bacteria</taxon>
        <taxon>Pseudomonadati</taxon>
        <taxon>Pseudomonadota</taxon>
        <taxon>Alphaproteobacteria</taxon>
        <taxon>Hyphomicrobiales</taxon>
        <taxon>Phyllobacteriaceae</taxon>
        <taxon>Mesorhizobium</taxon>
    </lineage>
</organism>
<proteinExistence type="predicted"/>
<accession>A0A271KFM8</accession>
<dbReference type="OrthoDB" id="8279992at2"/>